<sequence>MSNSWTDYSQNRKIRELEESLGSTHARMASERRRMRSELSHIRGTLEQRLDRVSATLDAFIELSDVRATLSMFDDAAIARHRTLQMLDGAPVPRLDLADAPGYWLVPAARGLHALLADDVATARARFDEAARRDAPRARHFAALATALTRAEHARTMGEGITADLLPHLPDPGEKVTRGQRALWLLTADGAFGDDAREHLLLSTIRRWSDREVTVPPVGALTAAAPRSEPSVRPARRGGGATGSGLSAGADGIARREAALRKLTGLKEAVARITALGSEETSQEALAPDPVSAEFLVESLRTLVEEGSTEEAPLISRANTLRAVIESSGQNGPLPLWTDEVGTVAELLGDDLTRQDAPPHRRTFALVLQRSAVMDSAQTLLREATEPIEDSSRLHAQGGRVTVTSAGPDTRELERAKAQLRARHAYEGNARMYSWGFLGLSVLLAVLGLVSSSGFWILLCVATAIGAGAAFAVDRREQAAAQAAGEAQADRLSRSAAEAAEQWRDSLLASEKVTDEARHEAEEIRRLLNP</sequence>
<evidence type="ECO:0000256" key="1">
    <source>
        <dbReference type="SAM" id="MobiDB-lite"/>
    </source>
</evidence>
<keyword evidence="2" id="KW-0812">Transmembrane</keyword>
<feature type="transmembrane region" description="Helical" evidence="2">
    <location>
        <begin position="432"/>
        <end position="449"/>
    </location>
</feature>
<evidence type="ECO:0000313" key="3">
    <source>
        <dbReference type="EMBL" id="MEE2039924.1"/>
    </source>
</evidence>
<gene>
    <name evidence="3" type="ORF">Q8791_22165</name>
</gene>
<proteinExistence type="predicted"/>
<reference evidence="3 4" key="1">
    <citation type="submission" date="2023-08" db="EMBL/GenBank/DDBJ databases">
        <authorList>
            <person name="Girao M."/>
            <person name="Carvalho M.F."/>
        </authorList>
    </citation>
    <scope>NUCLEOTIDE SEQUENCE [LARGE SCALE GENOMIC DNA]</scope>
    <source>
        <strain evidence="3 4">CT-R113</strain>
    </source>
</reference>
<dbReference type="EMBL" id="JAUZMY010000024">
    <property type="protein sequence ID" value="MEE2039924.1"/>
    <property type="molecule type" value="Genomic_DNA"/>
</dbReference>
<keyword evidence="2" id="KW-1133">Transmembrane helix</keyword>
<keyword evidence="2" id="KW-0472">Membrane</keyword>
<dbReference type="RefSeq" id="WP_330093686.1">
    <property type="nucleotide sequence ID" value="NZ_JAUZMY010000024.1"/>
</dbReference>
<keyword evidence="4" id="KW-1185">Reference proteome</keyword>
<comment type="caution">
    <text evidence="3">The sequence shown here is derived from an EMBL/GenBank/DDBJ whole genome shotgun (WGS) entry which is preliminary data.</text>
</comment>
<evidence type="ECO:0000313" key="4">
    <source>
        <dbReference type="Proteomes" id="UP001356095"/>
    </source>
</evidence>
<protein>
    <submittedName>
        <fullName evidence="3">Uncharacterized protein</fullName>
    </submittedName>
</protein>
<name>A0ABU7KCG7_9ACTN</name>
<feature type="region of interest" description="Disordered" evidence="1">
    <location>
        <begin position="224"/>
        <end position="249"/>
    </location>
</feature>
<organism evidence="3 4">
    <name type="scientific">Nocardiopsis codii</name>
    <dbReference type="NCBI Taxonomy" id="3065942"/>
    <lineage>
        <taxon>Bacteria</taxon>
        <taxon>Bacillati</taxon>
        <taxon>Actinomycetota</taxon>
        <taxon>Actinomycetes</taxon>
        <taxon>Streptosporangiales</taxon>
        <taxon>Nocardiopsidaceae</taxon>
        <taxon>Nocardiopsis</taxon>
    </lineage>
</organism>
<evidence type="ECO:0000256" key="2">
    <source>
        <dbReference type="SAM" id="Phobius"/>
    </source>
</evidence>
<feature type="transmembrane region" description="Helical" evidence="2">
    <location>
        <begin position="455"/>
        <end position="473"/>
    </location>
</feature>
<dbReference type="Proteomes" id="UP001356095">
    <property type="component" value="Unassembled WGS sequence"/>
</dbReference>
<accession>A0ABU7KCG7</accession>